<dbReference type="KEGG" id="dpc:A6048_02090"/>
<organism evidence="1 2">
    <name type="scientific">Dietzia psychralcaliphila</name>
    <dbReference type="NCBI Taxonomy" id="139021"/>
    <lineage>
        <taxon>Bacteria</taxon>
        <taxon>Bacillati</taxon>
        <taxon>Actinomycetota</taxon>
        <taxon>Actinomycetes</taxon>
        <taxon>Mycobacteriales</taxon>
        <taxon>Dietziaceae</taxon>
        <taxon>Dietzia</taxon>
    </lineage>
</organism>
<dbReference type="InterPro" id="IPR015946">
    <property type="entry name" value="KH_dom-like_a/b"/>
</dbReference>
<name>A0AAD0NRC6_9ACTN</name>
<protein>
    <submittedName>
        <fullName evidence="1">Peroxiredoxin</fullName>
    </submittedName>
</protein>
<evidence type="ECO:0000313" key="1">
    <source>
        <dbReference type="EMBL" id="AWH97124.1"/>
    </source>
</evidence>
<dbReference type="Pfam" id="PF02566">
    <property type="entry name" value="OsmC"/>
    <property type="match status" value="1"/>
</dbReference>
<reference evidence="1 2" key="1">
    <citation type="submission" date="2016-04" db="EMBL/GenBank/DDBJ databases">
        <title>Complete genome sequence of the haloalkaliphilic hydrocarbon-degrading bacterium Dietzia psychralcaliphila ILA-1T, isolated from a drain of a fish product-processing plant.</title>
        <authorList>
            <person name="Zhao J."/>
            <person name="Hu B."/>
            <person name="Geng S."/>
            <person name="Nie Y."/>
            <person name="Tang Y."/>
        </authorList>
    </citation>
    <scope>NUCLEOTIDE SEQUENCE [LARGE SCALE GENOMIC DNA]</scope>
    <source>
        <strain evidence="1 2">ILA-1</strain>
    </source>
</reference>
<dbReference type="SUPFAM" id="SSF82784">
    <property type="entry name" value="OsmC-like"/>
    <property type="match status" value="1"/>
</dbReference>
<accession>A0AAD0NRC6</accession>
<dbReference type="InterPro" id="IPR003718">
    <property type="entry name" value="OsmC/Ohr_fam"/>
</dbReference>
<dbReference type="InterPro" id="IPR052924">
    <property type="entry name" value="OsmC/Ohr_hydroprdx_reductase"/>
</dbReference>
<evidence type="ECO:0000313" key="2">
    <source>
        <dbReference type="Proteomes" id="UP000244903"/>
    </source>
</evidence>
<keyword evidence="2" id="KW-1185">Reference proteome</keyword>
<dbReference type="PANTHER" id="PTHR35368:SF1">
    <property type="entry name" value="HYDROPEROXIDE REDUCTASE"/>
    <property type="match status" value="1"/>
</dbReference>
<dbReference type="Proteomes" id="UP000244903">
    <property type="component" value="Chromosome"/>
</dbReference>
<dbReference type="AlphaFoldDB" id="A0AAD0NRC6"/>
<dbReference type="PANTHER" id="PTHR35368">
    <property type="entry name" value="HYDROPEROXIDE REDUCTASE"/>
    <property type="match status" value="1"/>
</dbReference>
<proteinExistence type="predicted"/>
<sequence>MVTETIRTLVDIDLDGLADLSATSKENPSTGHRTLKATTVCETGFRNLTSVRDTAPVLVSEPCALLGDNAAPNPSEVALAALGSCINVGLVANAGHRGVALTTAEIAMEGDIDISAVWGIGDTDPAKIMGFTAIRCTITLAGDTDETTLTEIAESAMRWSPVVNTMTNPVEVSHTTVVA</sequence>
<dbReference type="Gene3D" id="3.30.300.20">
    <property type="match status" value="1"/>
</dbReference>
<gene>
    <name evidence="1" type="ORF">A6048_02090</name>
</gene>
<dbReference type="InterPro" id="IPR036102">
    <property type="entry name" value="OsmC/Ohrsf"/>
</dbReference>
<dbReference type="EMBL" id="CP015453">
    <property type="protein sequence ID" value="AWH97124.1"/>
    <property type="molecule type" value="Genomic_DNA"/>
</dbReference>